<name>A0A317C3I8_9GAMM</name>
<organism evidence="18 19">
    <name type="scientific">Leucothrix pacifica</name>
    <dbReference type="NCBI Taxonomy" id="1247513"/>
    <lineage>
        <taxon>Bacteria</taxon>
        <taxon>Pseudomonadati</taxon>
        <taxon>Pseudomonadota</taxon>
        <taxon>Gammaproteobacteria</taxon>
        <taxon>Thiotrichales</taxon>
        <taxon>Thiotrichaceae</taxon>
        <taxon>Leucothrix</taxon>
    </lineage>
</organism>
<feature type="binding site" evidence="14">
    <location>
        <position position="160"/>
    </location>
    <ligand>
        <name>substrate</name>
    </ligand>
</feature>
<evidence type="ECO:0000256" key="8">
    <source>
        <dbReference type="ARBA" id="ARBA00022839"/>
    </source>
</evidence>
<dbReference type="EC" id="3.1.11.1" evidence="2 13"/>
<comment type="caution">
    <text evidence="18">The sequence shown here is derived from an EMBL/GenBank/DDBJ whole genome shotgun (WGS) entry which is preliminary data.</text>
</comment>
<evidence type="ECO:0000256" key="1">
    <source>
        <dbReference type="ARBA" id="ARBA00000563"/>
    </source>
</evidence>
<feature type="binding site" evidence="15">
    <location>
        <position position="10"/>
    </location>
    <ligand>
        <name>Mg(2+)</name>
        <dbReference type="ChEBI" id="CHEBI:18420"/>
        <label>1</label>
    </ligand>
</feature>
<accession>A0A317C3I8</accession>
<dbReference type="FunFam" id="3.30.420.10:FF:000033">
    <property type="entry name" value="Exodeoxyribonuclease I"/>
    <property type="match status" value="1"/>
</dbReference>
<dbReference type="Gene3D" id="1.20.1280.70">
    <property type="entry name" value="Exonuclease ExoI, domain 3"/>
    <property type="match status" value="1"/>
</dbReference>
<comment type="subunit">
    <text evidence="12">Monomer. Interacts with ssb (via C-terminus); this interaction stimulates the exonuclease activity by recruiting the enzyme to its substrate.</text>
</comment>
<dbReference type="Proteomes" id="UP000245539">
    <property type="component" value="Unassembled WGS sequence"/>
</dbReference>
<evidence type="ECO:0000256" key="13">
    <source>
        <dbReference type="PIRNR" id="PIRNR000977"/>
    </source>
</evidence>
<evidence type="ECO:0000313" key="18">
    <source>
        <dbReference type="EMBL" id="PWQ92839.1"/>
    </source>
</evidence>
<feature type="binding site" evidence="14">
    <location>
        <position position="12"/>
    </location>
    <ligand>
        <name>substrate</name>
    </ligand>
</feature>
<gene>
    <name evidence="18" type="ORF">DKW60_19030</name>
</gene>
<keyword evidence="19" id="KW-1185">Reference proteome</keyword>
<dbReference type="GO" id="GO:0003677">
    <property type="term" value="F:DNA binding"/>
    <property type="evidence" value="ECO:0007669"/>
    <property type="project" value="UniProtKB-KW"/>
</dbReference>
<dbReference type="PROSITE" id="PS51784">
    <property type="entry name" value="EXOI_SH3"/>
    <property type="match status" value="1"/>
</dbReference>
<sequence length="475" mass="54407">MAKTTLFWHDYETWGINPRKDRASQFAGIRTNLELEIIDEPVMLYCQPGPDFIPHPEAVLVTGITPQKAAAEGVSEADFFHRVNEQLSKPGTCGVGYNSIRFDDEVSRFGFYRNFIDPYAREWQNGNSRWDLLDLVRMTHALRPDGIEWPEREPGIPSFRLEHLTAANNIEHEGAHDALVDVRATIAIAKLIKEKQPRLYEFYFALRQKNKAAELLNLEKQKTVLHISGMIPASMGCVSPIVPLMQHPVNSNEFICFDLRQHPQQLLNASVEEIEYSLYTPNAERDDDSPRIALKGVHINKCPALAPTNTLTPELAEKWQINWDEIEQHKQLLLADSGLKAKLKALYSAPRDHGPVDADSALYNGFINNEDRKLCNFVINQSAERLAHENIAFSDPRLQTLLFRYRARNWPETLDQQEQWKWQEFCRARLIDGEFGCEFTANDFQDVMQDIAQRDLSDGQKVALQGLLDWVQGLQ</sequence>
<dbReference type="InterPro" id="IPR058561">
    <property type="entry name" value="Exonuc_1_C"/>
</dbReference>
<keyword evidence="7 13" id="KW-0378">Hydrolase</keyword>
<dbReference type="GO" id="GO:0046872">
    <property type="term" value="F:metal ion binding"/>
    <property type="evidence" value="ECO:0007669"/>
    <property type="project" value="UniProtKB-KW"/>
</dbReference>
<dbReference type="CDD" id="cd06138">
    <property type="entry name" value="ExoI_N"/>
    <property type="match status" value="1"/>
</dbReference>
<dbReference type="InterPro" id="IPR023607">
    <property type="entry name" value="Exodeoxyribonuclease_I"/>
</dbReference>
<dbReference type="Pfam" id="PF26016">
    <property type="entry name" value="ExoI_C"/>
    <property type="match status" value="1"/>
</dbReference>
<keyword evidence="8 13" id="KW-0269">Exonuclease</keyword>
<evidence type="ECO:0000259" key="16">
    <source>
        <dbReference type="PROSITE" id="PS51784"/>
    </source>
</evidence>
<evidence type="ECO:0000256" key="7">
    <source>
        <dbReference type="ARBA" id="ARBA00022801"/>
    </source>
</evidence>
<dbReference type="PIRSF" id="PIRSF000977">
    <property type="entry name" value="Exodeoxyribonuclease_I"/>
    <property type="match status" value="1"/>
</dbReference>
<protein>
    <recommendedName>
        <fullName evidence="3 13">Exodeoxyribonuclease I</fullName>
        <ecNumber evidence="2 13">3.1.11.1</ecNumber>
    </recommendedName>
</protein>
<keyword evidence="5 15" id="KW-0479">Metal-binding</keyword>
<dbReference type="InterPro" id="IPR036397">
    <property type="entry name" value="RNaseH_sf"/>
</dbReference>
<dbReference type="GO" id="GO:0006281">
    <property type="term" value="P:DNA repair"/>
    <property type="evidence" value="ECO:0007669"/>
    <property type="project" value="UniProtKB-KW"/>
</dbReference>
<keyword evidence="11 13" id="KW-0234">DNA repair</keyword>
<dbReference type="PROSITE" id="PS51785">
    <property type="entry name" value="EXOI_C"/>
    <property type="match status" value="1"/>
</dbReference>
<dbReference type="EMBL" id="QGKM01000075">
    <property type="protein sequence ID" value="PWQ92839.1"/>
    <property type="molecule type" value="Genomic_DNA"/>
</dbReference>
<keyword evidence="4 13" id="KW-0540">Nuclease</keyword>
<evidence type="ECO:0000256" key="3">
    <source>
        <dbReference type="ARBA" id="ARBA00019900"/>
    </source>
</evidence>
<keyword evidence="6 13" id="KW-0227">DNA damage</keyword>
<keyword evidence="10" id="KW-0238">DNA-binding</keyword>
<dbReference type="Gene3D" id="3.30.420.10">
    <property type="entry name" value="Ribonuclease H-like superfamily/Ribonuclease H"/>
    <property type="match status" value="1"/>
</dbReference>
<dbReference type="RefSeq" id="WP_109839251.1">
    <property type="nucleotide sequence ID" value="NZ_QGKM01000075.1"/>
</dbReference>
<comment type="catalytic activity">
    <reaction evidence="1 13">
        <text>Exonucleolytic cleavage in the 3'- to 5'-direction to yield nucleoside 5'-phosphates.</text>
        <dbReference type="EC" id="3.1.11.1"/>
    </reaction>
</comment>
<evidence type="ECO:0000256" key="5">
    <source>
        <dbReference type="ARBA" id="ARBA00022723"/>
    </source>
</evidence>
<evidence type="ECO:0000256" key="4">
    <source>
        <dbReference type="ARBA" id="ARBA00022722"/>
    </source>
</evidence>
<dbReference type="InterPro" id="IPR034747">
    <property type="entry name" value="EXOI_SH3"/>
</dbReference>
<evidence type="ECO:0000256" key="9">
    <source>
        <dbReference type="ARBA" id="ARBA00022842"/>
    </source>
</evidence>
<dbReference type="Pfam" id="PF08411">
    <property type="entry name" value="ExoI_SH3"/>
    <property type="match status" value="1"/>
</dbReference>
<dbReference type="InterPro" id="IPR013620">
    <property type="entry name" value="Exonuc_1_SH3"/>
</dbReference>
<evidence type="ECO:0000256" key="6">
    <source>
        <dbReference type="ARBA" id="ARBA00022763"/>
    </source>
</evidence>
<evidence type="ECO:0000256" key="14">
    <source>
        <dbReference type="PIRSR" id="PIRSR000977-1"/>
    </source>
</evidence>
<dbReference type="NCBIfam" id="NF008746">
    <property type="entry name" value="PRK11779.1"/>
    <property type="match status" value="1"/>
</dbReference>
<feature type="binding site" evidence="15">
    <location>
        <position position="12"/>
    </location>
    <ligand>
        <name>Mg(2+)</name>
        <dbReference type="ChEBI" id="CHEBI:18420"/>
        <label>2</label>
    </ligand>
</feature>
<feature type="domain" description="ExoI C-terminal" evidence="17">
    <location>
        <begin position="354"/>
        <end position="475"/>
    </location>
</feature>
<comment type="cofactor">
    <cofactor evidence="15">
        <name>Mg(2+)</name>
        <dbReference type="ChEBI" id="CHEBI:18420"/>
    </cofactor>
    <text evidence="15">Binds 2 Mg(2+) ions per monomer.</text>
</comment>
<dbReference type="GO" id="GO:0008310">
    <property type="term" value="F:single-stranded DNA 3'-5' DNA exonuclease activity"/>
    <property type="evidence" value="ECO:0007669"/>
    <property type="project" value="UniProtKB-EC"/>
</dbReference>
<reference evidence="18 19" key="1">
    <citation type="submission" date="2018-05" db="EMBL/GenBank/DDBJ databases">
        <title>Leucothrix arctica sp. nov., isolated from Arctic seawater.</title>
        <authorList>
            <person name="Choi A."/>
            <person name="Baek K."/>
        </authorList>
    </citation>
    <scope>NUCLEOTIDE SEQUENCE [LARGE SCALE GENOMIC DNA]</scope>
    <source>
        <strain evidence="18 19">JCM 18388</strain>
    </source>
</reference>
<dbReference type="InterPro" id="IPR012337">
    <property type="entry name" value="RNaseH-like_sf"/>
</dbReference>
<dbReference type="SUPFAM" id="SSF53098">
    <property type="entry name" value="Ribonuclease H-like"/>
    <property type="match status" value="1"/>
</dbReference>
<feature type="domain" description="ExoI SH3-like" evidence="16">
    <location>
        <begin position="197"/>
        <end position="351"/>
    </location>
</feature>
<dbReference type="Pfam" id="PF00929">
    <property type="entry name" value="RNase_T"/>
    <property type="match status" value="1"/>
</dbReference>
<dbReference type="InterPro" id="IPR013520">
    <property type="entry name" value="Ribonucl_H"/>
</dbReference>
<evidence type="ECO:0000313" key="19">
    <source>
        <dbReference type="Proteomes" id="UP000245539"/>
    </source>
</evidence>
<feature type="binding site" evidence="15">
    <location>
        <position position="181"/>
    </location>
    <ligand>
        <name>Mg(2+)</name>
        <dbReference type="ChEBI" id="CHEBI:18420"/>
        <label>2</label>
    </ligand>
</feature>
<dbReference type="AlphaFoldDB" id="A0A317C3I8"/>
<dbReference type="Gene3D" id="1.10.287.1240">
    <property type="match status" value="1"/>
</dbReference>
<dbReference type="InterPro" id="IPR038649">
    <property type="entry name" value="EXOI_SH3_sf"/>
</dbReference>
<evidence type="ECO:0000256" key="15">
    <source>
        <dbReference type="PIRSR" id="PIRSR000977-2"/>
    </source>
</evidence>
<dbReference type="Gene3D" id="3.30.1520.20">
    <property type="entry name" value="Exonuclease ExoI, domain 2"/>
    <property type="match status" value="1"/>
</dbReference>
<evidence type="ECO:0000256" key="10">
    <source>
        <dbReference type="ARBA" id="ARBA00023125"/>
    </source>
</evidence>
<keyword evidence="9 15" id="KW-0460">Magnesium</keyword>
<evidence type="ECO:0000256" key="2">
    <source>
        <dbReference type="ARBA" id="ARBA00012108"/>
    </source>
</evidence>
<evidence type="ECO:0000256" key="11">
    <source>
        <dbReference type="ARBA" id="ARBA00023204"/>
    </source>
</evidence>
<dbReference type="OrthoDB" id="9763470at2"/>
<evidence type="ECO:0000256" key="12">
    <source>
        <dbReference type="ARBA" id="ARBA00046792"/>
    </source>
</evidence>
<proteinExistence type="predicted"/>
<evidence type="ECO:0000259" key="17">
    <source>
        <dbReference type="PROSITE" id="PS51785"/>
    </source>
</evidence>